<dbReference type="AlphaFoldDB" id="A0A078KPY0"/>
<name>A0A078KPY0_9GAMM</name>
<accession>A0A078KPY0</accession>
<gene>
    <name evidence="1" type="ORF">BN59_00684</name>
</gene>
<organism evidence="1 2">
    <name type="scientific">Legionella massiliensis</name>
    <dbReference type="NCBI Taxonomy" id="1034943"/>
    <lineage>
        <taxon>Bacteria</taxon>
        <taxon>Pseudomonadati</taxon>
        <taxon>Pseudomonadota</taxon>
        <taxon>Gammaproteobacteria</taxon>
        <taxon>Legionellales</taxon>
        <taxon>Legionellaceae</taxon>
        <taxon>Legionella</taxon>
    </lineage>
</organism>
<keyword evidence="2" id="KW-1185">Reference proteome</keyword>
<dbReference type="EMBL" id="CCSB01000001">
    <property type="protein sequence ID" value="CDZ76415.1"/>
    <property type="molecule type" value="Genomic_DNA"/>
</dbReference>
<evidence type="ECO:0000313" key="2">
    <source>
        <dbReference type="Proteomes" id="UP000044071"/>
    </source>
</evidence>
<reference evidence="1 2" key="1">
    <citation type="submission" date="2014-06" db="EMBL/GenBank/DDBJ databases">
        <authorList>
            <person name="Urmite Genomes Urmite Genomes"/>
        </authorList>
    </citation>
    <scope>NUCLEOTIDE SEQUENCE [LARGE SCALE GENOMIC DNA]</scope>
</reference>
<dbReference type="RefSeq" id="WP_043872946.1">
    <property type="nucleotide sequence ID" value="NZ_CCVW01000001.1"/>
</dbReference>
<proteinExistence type="predicted"/>
<evidence type="ECO:0000313" key="1">
    <source>
        <dbReference type="EMBL" id="CDZ76415.1"/>
    </source>
</evidence>
<sequence length="256" mass="29163">MRFKYEEYIRAFSAFDDSYTEKAKPTLFDAKKIYENTNNYLDSIANTCSTDNDLNKIVQTIRQLNTLCCAILCRGLKGQFSFDANITMETALAKLQFSTDFAQDVLKRPYSFLDTIVAYEKSIAEMKLNSQSISLHKSLSDGDRLLLSSQNIDTPFSGQRFGGGNYTAWTNYDSMTKRTNNSLFFSGGLAHLQDQSSPLIEEEKIAKALMQFRQNVLITQNYFGIEVPENYRQEENPYDDIEEDFAGAYGKRVAVL</sequence>
<dbReference type="Proteomes" id="UP000044071">
    <property type="component" value="Unassembled WGS sequence"/>
</dbReference>
<protein>
    <submittedName>
        <fullName evidence="1">Uncharacterized protein</fullName>
    </submittedName>
</protein>
<dbReference type="STRING" id="1034943.BN59_00684"/>